<feature type="non-terminal residue" evidence="1">
    <location>
        <position position="1"/>
    </location>
</feature>
<dbReference type="AlphaFoldDB" id="B2L5F8"/>
<evidence type="ECO:0000313" key="1">
    <source>
        <dbReference type="EMBL" id="ACC55168.1"/>
    </source>
</evidence>
<proteinExistence type="evidence at transcript level"/>
<dbReference type="EMBL" id="EU441826">
    <property type="protein sequence ID" value="ACC55168.1"/>
    <property type="molecule type" value="mRNA"/>
</dbReference>
<reference evidence="1" key="2">
    <citation type="submission" date="2008-02" db="EMBL/GenBank/DDBJ databases">
        <authorList>
            <person name="Chain F.J.J."/>
            <person name="Ilieva D."/>
            <person name="Evans B.J."/>
        </authorList>
    </citation>
    <scope>NUCLEOTIDE SEQUENCE</scope>
    <source>
        <tissue evidence="1">Testis</tissue>
    </source>
</reference>
<reference evidence="1" key="1">
    <citation type="journal article" date="2008" name="BMC Evol. Biol.">
        <title>Duplicate gene evolution and expression in the wake of vertebrate allopolyploidization.</title>
        <authorList>
            <person name="Chain F.J."/>
            <person name="Ilieva D."/>
            <person name="Evans B.J."/>
        </authorList>
    </citation>
    <scope>NUCLEOTIDE SEQUENCE</scope>
    <source>
        <tissue evidence="1">Testis</tissue>
    </source>
</reference>
<accession>B2L5F8</accession>
<protein>
    <submittedName>
        <fullName evidence="1">Ribosome-bindinG-protein 1 beta</fullName>
    </submittedName>
</protein>
<gene>
    <name evidence="1" type="primary">Rrbp1beta</name>
</gene>
<feature type="non-terminal residue" evidence="1">
    <location>
        <position position="30"/>
    </location>
</feature>
<name>B2L5F8_XENBO</name>
<sequence length="30" mass="3439">LTASEEDLKKSYSQVNTLEETVEKLRADIQ</sequence>
<organism evidence="1">
    <name type="scientific">Xenopus borealis</name>
    <name type="common">Kenyan clawed frog</name>
    <dbReference type="NCBI Taxonomy" id="8354"/>
    <lineage>
        <taxon>Eukaryota</taxon>
        <taxon>Metazoa</taxon>
        <taxon>Chordata</taxon>
        <taxon>Craniata</taxon>
        <taxon>Vertebrata</taxon>
        <taxon>Euteleostomi</taxon>
        <taxon>Amphibia</taxon>
        <taxon>Batrachia</taxon>
        <taxon>Anura</taxon>
        <taxon>Pipoidea</taxon>
        <taxon>Pipidae</taxon>
        <taxon>Xenopodinae</taxon>
        <taxon>Xenopus</taxon>
        <taxon>Xenopus</taxon>
    </lineage>
</organism>